<dbReference type="Pfam" id="PF19569">
    <property type="entry name" value="START_2"/>
    <property type="match status" value="1"/>
</dbReference>
<dbReference type="SUPFAM" id="SSF55961">
    <property type="entry name" value="Bet v1-like"/>
    <property type="match status" value="1"/>
</dbReference>
<dbReference type="InterPro" id="IPR023393">
    <property type="entry name" value="START-like_dom_sf"/>
</dbReference>
<reference evidence="2" key="1">
    <citation type="journal article" date="2021" name="PeerJ">
        <title>Extensive microbial diversity within the chicken gut microbiome revealed by metagenomics and culture.</title>
        <authorList>
            <person name="Gilroy R."/>
            <person name="Ravi A."/>
            <person name="Getino M."/>
            <person name="Pursley I."/>
            <person name="Horton D.L."/>
            <person name="Alikhan N.F."/>
            <person name="Baker D."/>
            <person name="Gharbi K."/>
            <person name="Hall N."/>
            <person name="Watson M."/>
            <person name="Adriaenssens E.M."/>
            <person name="Foster-Nyarko E."/>
            <person name="Jarju S."/>
            <person name="Secka A."/>
            <person name="Antonio M."/>
            <person name="Oren A."/>
            <person name="Chaudhuri R.R."/>
            <person name="La Ragione R."/>
            <person name="Hildebrand F."/>
            <person name="Pallen M.J."/>
        </authorList>
    </citation>
    <scope>NUCLEOTIDE SEQUENCE</scope>
    <source>
        <strain evidence="2">MalCec1-1739</strain>
    </source>
</reference>
<dbReference type="AlphaFoldDB" id="A0A9D2UI04"/>
<comment type="caution">
    <text evidence="2">The sequence shown here is derived from an EMBL/GenBank/DDBJ whole genome shotgun (WGS) entry which is preliminary data.</text>
</comment>
<name>A0A9D2UI04_9BACT</name>
<dbReference type="Proteomes" id="UP000787625">
    <property type="component" value="Unassembled WGS sequence"/>
</dbReference>
<sequence length="127" mass="15094">MTKTKIQLEYLLKPSSKYILWECISTAAGYGRWLADEVTVDGDHYTFVWGDETKRARLLTVRPFSHVRFRWDDDTTGKTYFEIRMKRNELTNEFVLEISDFADEEDKDNLIKLWDSEVYELKRIAGI</sequence>
<gene>
    <name evidence="2" type="ORF">IAA93_03635</name>
</gene>
<reference evidence="2" key="2">
    <citation type="submission" date="2021-04" db="EMBL/GenBank/DDBJ databases">
        <authorList>
            <person name="Gilroy R."/>
        </authorList>
    </citation>
    <scope>NUCLEOTIDE SEQUENCE</scope>
    <source>
        <strain evidence="2">MalCec1-1739</strain>
    </source>
</reference>
<evidence type="ECO:0000313" key="2">
    <source>
        <dbReference type="EMBL" id="HJD52804.1"/>
    </source>
</evidence>
<accession>A0A9D2UI04</accession>
<feature type="domain" description="START-like" evidence="1">
    <location>
        <begin position="2"/>
        <end position="126"/>
    </location>
</feature>
<protein>
    <recommendedName>
        <fullName evidence="1">START-like domain-containing protein</fullName>
    </recommendedName>
</protein>
<evidence type="ECO:0000313" key="3">
    <source>
        <dbReference type="Proteomes" id="UP000787625"/>
    </source>
</evidence>
<dbReference type="EMBL" id="DWUP01000073">
    <property type="protein sequence ID" value="HJD52804.1"/>
    <property type="molecule type" value="Genomic_DNA"/>
</dbReference>
<organism evidence="2 3">
    <name type="scientific">Candidatus Avibacteroides avistercoris</name>
    <dbReference type="NCBI Taxonomy" id="2840690"/>
    <lineage>
        <taxon>Bacteria</taxon>
        <taxon>Pseudomonadati</taxon>
        <taxon>Bacteroidota</taxon>
        <taxon>Bacteroidia</taxon>
        <taxon>Bacteroidales</taxon>
        <taxon>Bacteroidaceae</taxon>
        <taxon>Bacteroidaceae incertae sedis</taxon>
        <taxon>Candidatus Avibacteroides</taxon>
    </lineage>
</organism>
<dbReference type="Gene3D" id="3.30.530.20">
    <property type="match status" value="1"/>
</dbReference>
<proteinExistence type="predicted"/>
<dbReference type="InterPro" id="IPR045736">
    <property type="entry name" value="START_2"/>
</dbReference>
<evidence type="ECO:0000259" key="1">
    <source>
        <dbReference type="Pfam" id="PF19569"/>
    </source>
</evidence>